<dbReference type="PROSITE" id="PS51257">
    <property type="entry name" value="PROKAR_LIPOPROTEIN"/>
    <property type="match status" value="1"/>
</dbReference>
<dbReference type="InterPro" id="IPR025341">
    <property type="entry name" value="DUF4247"/>
</dbReference>
<evidence type="ECO:0000313" key="3">
    <source>
        <dbReference type="EMBL" id="TFE91460.1"/>
    </source>
</evidence>
<gene>
    <name evidence="3" type="ORF">B5M42_02760</name>
</gene>
<feature type="signal peptide" evidence="2">
    <location>
        <begin position="1"/>
        <end position="23"/>
    </location>
</feature>
<sequence>MKTWSFWIAMVVTVCLLTACGDAQRYAKDHYPLVSAEGQGGNLSKVYAVEGKTVPEVAAELTASETPKETSKASQDQMFLLYSDKVVNLQKDPQAAATTTLVQIDSIAYAREHYNSSFLQGYLTAALVQSIFGSGWSGSRTGYDYRGYRSSPSYSSPTATAKPPVSESNQGQKQPSTSTRTGDFKTNKGISGVNTGSGSSGSGSTGRKNDGSTPNKVTKPSTGSKPSTGKRTGSFKRK</sequence>
<evidence type="ECO:0000313" key="4">
    <source>
        <dbReference type="Proteomes" id="UP000298246"/>
    </source>
</evidence>
<dbReference type="AlphaFoldDB" id="A0A4Y8Q9R4"/>
<protein>
    <recommendedName>
        <fullName evidence="5">DUF4247 domain-containing protein</fullName>
    </recommendedName>
</protein>
<keyword evidence="2" id="KW-0732">Signal</keyword>
<proteinExistence type="predicted"/>
<dbReference type="Pfam" id="PF14042">
    <property type="entry name" value="DUF4247"/>
    <property type="match status" value="1"/>
</dbReference>
<feature type="compositionally biased region" description="Polar residues" evidence="1">
    <location>
        <begin position="211"/>
        <end position="231"/>
    </location>
</feature>
<dbReference type="EMBL" id="MYFO01000002">
    <property type="protein sequence ID" value="TFE91460.1"/>
    <property type="molecule type" value="Genomic_DNA"/>
</dbReference>
<feature type="chain" id="PRO_5039575544" description="DUF4247 domain-containing protein" evidence="2">
    <location>
        <begin position="24"/>
        <end position="238"/>
    </location>
</feature>
<keyword evidence="4" id="KW-1185">Reference proteome</keyword>
<evidence type="ECO:0000256" key="2">
    <source>
        <dbReference type="SAM" id="SignalP"/>
    </source>
</evidence>
<feature type="region of interest" description="Disordered" evidence="1">
    <location>
        <begin position="151"/>
        <end position="238"/>
    </location>
</feature>
<reference evidence="3 4" key="1">
    <citation type="submission" date="2017-03" db="EMBL/GenBank/DDBJ databases">
        <title>Isolation of Levoglucosan Utilizing Bacteria.</title>
        <authorList>
            <person name="Arya A.S."/>
        </authorList>
    </citation>
    <scope>NUCLEOTIDE SEQUENCE [LARGE SCALE GENOMIC DNA]</scope>
    <source>
        <strain evidence="3 4">MEC069</strain>
    </source>
</reference>
<evidence type="ECO:0008006" key="5">
    <source>
        <dbReference type="Google" id="ProtNLM"/>
    </source>
</evidence>
<feature type="compositionally biased region" description="Polar residues" evidence="1">
    <location>
        <begin position="166"/>
        <end position="181"/>
    </location>
</feature>
<organism evidence="3 4">
    <name type="scientific">Paenibacillus athensensis</name>
    <dbReference type="NCBI Taxonomy" id="1967502"/>
    <lineage>
        <taxon>Bacteria</taxon>
        <taxon>Bacillati</taxon>
        <taxon>Bacillota</taxon>
        <taxon>Bacilli</taxon>
        <taxon>Bacillales</taxon>
        <taxon>Paenibacillaceae</taxon>
        <taxon>Paenibacillus</taxon>
    </lineage>
</organism>
<name>A0A4Y8Q9R4_9BACL</name>
<comment type="caution">
    <text evidence="3">The sequence shown here is derived from an EMBL/GenBank/DDBJ whole genome shotgun (WGS) entry which is preliminary data.</text>
</comment>
<evidence type="ECO:0000256" key="1">
    <source>
        <dbReference type="SAM" id="MobiDB-lite"/>
    </source>
</evidence>
<dbReference type="Proteomes" id="UP000298246">
    <property type="component" value="Unassembled WGS sequence"/>
</dbReference>
<dbReference type="OrthoDB" id="2967172at2"/>
<accession>A0A4Y8Q9R4</accession>